<keyword evidence="2" id="KW-1185">Reference proteome</keyword>
<evidence type="ECO:0000313" key="1">
    <source>
        <dbReference type="EMBL" id="ETB60924.1"/>
    </source>
</evidence>
<dbReference type="EMBL" id="KI635738">
    <property type="protein sequence ID" value="ETB60924.1"/>
    <property type="molecule type" value="Genomic_DNA"/>
</dbReference>
<gene>
    <name evidence="1" type="ORF">YYC_01885</name>
</gene>
<protein>
    <submittedName>
        <fullName evidence="1">Uncharacterized protein</fullName>
    </submittedName>
</protein>
<name>V7PNB6_PLAYE</name>
<sequence length="64" mass="7740">MLFKCSKLNYLKIYNRLNFVNIQTEVHRLHLHCSYNFLPNNFLTQNDKESIQKFMNSVSKEETN</sequence>
<accession>V7PNB6</accession>
<evidence type="ECO:0000313" key="2">
    <source>
        <dbReference type="Proteomes" id="UP000018538"/>
    </source>
</evidence>
<organism evidence="1 2">
    <name type="scientific">Plasmodium yoelii 17X</name>
    <dbReference type="NCBI Taxonomy" id="1323249"/>
    <lineage>
        <taxon>Eukaryota</taxon>
        <taxon>Sar</taxon>
        <taxon>Alveolata</taxon>
        <taxon>Apicomplexa</taxon>
        <taxon>Aconoidasida</taxon>
        <taxon>Haemosporida</taxon>
        <taxon>Plasmodiidae</taxon>
        <taxon>Plasmodium</taxon>
        <taxon>Plasmodium (Vinckeia)</taxon>
    </lineage>
</organism>
<reference evidence="1 2" key="1">
    <citation type="submission" date="2013-11" db="EMBL/GenBank/DDBJ databases">
        <title>The Genome Sequence of Plasmodium yoelii 17X.</title>
        <authorList>
            <consortium name="The Broad Institute Genomics Platform"/>
            <consortium name="The Broad Institute Genome Sequencing Center for Infectious Disease"/>
            <person name="Neafsey D."/>
            <person name="Adams J."/>
            <person name="Walker B."/>
            <person name="Young S.K."/>
            <person name="Zeng Q."/>
            <person name="Gargeya S."/>
            <person name="Fitzgerald M."/>
            <person name="Haas B."/>
            <person name="Abouelleil A."/>
            <person name="Alvarado L."/>
            <person name="Chapman S.B."/>
            <person name="Gainer-Dewar J."/>
            <person name="Goldberg J."/>
            <person name="Griggs A."/>
            <person name="Gujja S."/>
            <person name="Hansen M."/>
            <person name="Howarth C."/>
            <person name="Imamovic A."/>
            <person name="Ireland A."/>
            <person name="Larimer J."/>
            <person name="McCowan C."/>
            <person name="Murphy C."/>
            <person name="Pearson M."/>
            <person name="Poon T.W."/>
            <person name="Priest M."/>
            <person name="Roberts A."/>
            <person name="Saif S."/>
            <person name="Shea T."/>
            <person name="Sykes S."/>
            <person name="Wortman J."/>
            <person name="Nusbaum C."/>
            <person name="Birren B."/>
        </authorList>
    </citation>
    <scope>NUCLEOTIDE SEQUENCE [LARGE SCALE GENOMIC DNA]</scope>
    <source>
        <strain evidence="1 2">17X</strain>
    </source>
</reference>
<proteinExistence type="predicted"/>
<dbReference type="AlphaFoldDB" id="V7PNB6"/>
<dbReference type="Proteomes" id="UP000018538">
    <property type="component" value="Unassembled WGS sequence"/>
</dbReference>